<comment type="caution">
    <text evidence="3">The sequence shown here is derived from an EMBL/GenBank/DDBJ whole genome shotgun (WGS) entry which is preliminary data.</text>
</comment>
<name>A0A9P6UKA8_9FUNG</name>
<organism evidence="3 4">
    <name type="scientific">Dissophora globulifera</name>
    <dbReference type="NCBI Taxonomy" id="979702"/>
    <lineage>
        <taxon>Eukaryota</taxon>
        <taxon>Fungi</taxon>
        <taxon>Fungi incertae sedis</taxon>
        <taxon>Mucoromycota</taxon>
        <taxon>Mortierellomycotina</taxon>
        <taxon>Mortierellomycetes</taxon>
        <taxon>Mortierellales</taxon>
        <taxon>Mortierellaceae</taxon>
        <taxon>Dissophora</taxon>
    </lineage>
</organism>
<gene>
    <name evidence="3" type="ORF">BGZ99_001291</name>
</gene>
<dbReference type="Pfam" id="PF20231">
    <property type="entry name" value="DUF6589"/>
    <property type="match status" value="1"/>
</dbReference>
<keyword evidence="4" id="KW-1185">Reference proteome</keyword>
<accession>A0A9P6UKA8</accession>
<dbReference type="Proteomes" id="UP000738325">
    <property type="component" value="Unassembled WGS sequence"/>
</dbReference>
<dbReference type="OrthoDB" id="4743193at2759"/>
<evidence type="ECO:0000256" key="1">
    <source>
        <dbReference type="SAM" id="MobiDB-lite"/>
    </source>
</evidence>
<feature type="domain" description="DUF6589" evidence="2">
    <location>
        <begin position="269"/>
        <end position="661"/>
    </location>
</feature>
<evidence type="ECO:0000313" key="4">
    <source>
        <dbReference type="Proteomes" id="UP000738325"/>
    </source>
</evidence>
<dbReference type="AlphaFoldDB" id="A0A9P6UKA8"/>
<feature type="region of interest" description="Disordered" evidence="1">
    <location>
        <begin position="733"/>
        <end position="774"/>
    </location>
</feature>
<dbReference type="EMBL" id="JAAAIP010001311">
    <property type="protein sequence ID" value="KAG0308049.1"/>
    <property type="molecule type" value="Genomic_DNA"/>
</dbReference>
<proteinExistence type="predicted"/>
<sequence>MKLDDRLSEVLRTMNQNKFTFKTFLVSCFKSDDKRIREFVLKFYKYGGIADVINTWSDNLTAPEHLAEALPAAAAFVVKHAREELKTASLDHKLSLAAKKVTAAKAKGFKLQFVESRLKLTAPTVHALLTGLASTNDTRCATPIISTIASILVFSCSRKANYHQMVTGLYLFSKGASRKLIAVLSKAGMSVSYDTILRGLDSLTKDALLQVKDAAMNAPWYVVYDNINMPFRRHNQRLHNQDSFESGTTATLVVSELFPDPVIDLQPSRHLCIADLIPTREDNAHYGNVCQFHIVEAIQQRITAFQKCATQIPTKKLLPIKRTTTHPLPAMHIDQATITGNGEVIDEIVKEVLELPRTWLTGRMIIFAGDRLTVDRIRLLKAYRWDDISSYHRYDWAIPVIQMFHLQMTLASTILRTHYGTGGTPGSLAYFATKLRRKRVNLDKPDFHATRELLRHCFDALLQQAWEIELQCDDLENFGKDLSEIELNDITKSAGHAILMRYFVADIETINGTISRNAALFLRDAMLFFELSSAIKVGDVGRLECIIKYITVAFQGGSTTNYANELLHLHCGMSYSWTAKAKEAIVSSWLVNTSGREDGWIPADLYQEHNNLLTKNIHAAQGSNASWEYLAGSVSTNIRTFDHIATRFESQYNISYTGIRHADVSAEIDIKMILALIKENGIFSDLQPDEPHITDALPVIDIFERGLHSLTEKDRLKKFKDCSTFFEHCAETDREEDMDRDEDMDHEEDVDREEHMESEEDTESEEDMDREDIEFEIDDFVLASAQLN</sequence>
<protein>
    <recommendedName>
        <fullName evidence="2">DUF6589 domain-containing protein</fullName>
    </recommendedName>
</protein>
<evidence type="ECO:0000259" key="2">
    <source>
        <dbReference type="Pfam" id="PF20231"/>
    </source>
</evidence>
<dbReference type="InterPro" id="IPR046496">
    <property type="entry name" value="DUF6589"/>
</dbReference>
<reference evidence="3" key="1">
    <citation type="journal article" date="2020" name="Fungal Divers.">
        <title>Resolving the Mortierellaceae phylogeny through synthesis of multi-gene phylogenetics and phylogenomics.</title>
        <authorList>
            <person name="Vandepol N."/>
            <person name="Liber J."/>
            <person name="Desiro A."/>
            <person name="Na H."/>
            <person name="Kennedy M."/>
            <person name="Barry K."/>
            <person name="Grigoriev I.V."/>
            <person name="Miller A.N."/>
            <person name="O'Donnell K."/>
            <person name="Stajich J.E."/>
            <person name="Bonito G."/>
        </authorList>
    </citation>
    <scope>NUCLEOTIDE SEQUENCE</scope>
    <source>
        <strain evidence="3">REB-010B</strain>
    </source>
</reference>
<evidence type="ECO:0000313" key="3">
    <source>
        <dbReference type="EMBL" id="KAG0308049.1"/>
    </source>
</evidence>